<dbReference type="AlphaFoldDB" id="A0A150QW93"/>
<dbReference type="Proteomes" id="UP000075260">
    <property type="component" value="Unassembled WGS sequence"/>
</dbReference>
<evidence type="ECO:0000313" key="2">
    <source>
        <dbReference type="EMBL" id="KYF72102.1"/>
    </source>
</evidence>
<evidence type="ECO:0000313" key="3">
    <source>
        <dbReference type="Proteomes" id="UP000075260"/>
    </source>
</evidence>
<dbReference type="EMBL" id="JEMA01000291">
    <property type="protein sequence ID" value="KYF72102.1"/>
    <property type="molecule type" value="Genomic_DNA"/>
</dbReference>
<name>A0A150QW93_SORCE</name>
<keyword evidence="1" id="KW-1133">Transmembrane helix</keyword>
<feature type="transmembrane region" description="Helical" evidence="1">
    <location>
        <begin position="27"/>
        <end position="46"/>
    </location>
</feature>
<dbReference type="RefSeq" id="WP_061606574.1">
    <property type="nucleotide sequence ID" value="NZ_JEMA01000291.1"/>
</dbReference>
<accession>A0A150QW93</accession>
<keyword evidence="1" id="KW-0472">Membrane</keyword>
<keyword evidence="1" id="KW-0812">Transmembrane</keyword>
<proteinExistence type="predicted"/>
<protein>
    <submittedName>
        <fullName evidence="2">Uncharacterized protein</fullName>
    </submittedName>
</protein>
<feature type="transmembrane region" description="Helical" evidence="1">
    <location>
        <begin position="66"/>
        <end position="95"/>
    </location>
</feature>
<evidence type="ECO:0000256" key="1">
    <source>
        <dbReference type="SAM" id="Phobius"/>
    </source>
</evidence>
<comment type="caution">
    <text evidence="2">The sequence shown here is derived from an EMBL/GenBank/DDBJ whole genome shotgun (WGS) entry which is preliminary data.</text>
</comment>
<reference evidence="2 3" key="1">
    <citation type="submission" date="2014-02" db="EMBL/GenBank/DDBJ databases">
        <title>The small core and large imbalanced accessory genome model reveals a collaborative survival strategy of Sorangium cellulosum strains in nature.</title>
        <authorList>
            <person name="Han K."/>
            <person name="Peng R."/>
            <person name="Blom J."/>
            <person name="Li Y.-Z."/>
        </authorList>
    </citation>
    <scope>NUCLEOTIDE SEQUENCE [LARGE SCALE GENOMIC DNA]</scope>
    <source>
        <strain evidence="2 3">So0008-312</strain>
    </source>
</reference>
<feature type="transmembrane region" description="Helical" evidence="1">
    <location>
        <begin position="115"/>
        <end position="147"/>
    </location>
</feature>
<gene>
    <name evidence="2" type="ORF">BE15_08185</name>
</gene>
<dbReference type="OrthoDB" id="5513558at2"/>
<sequence length="268" mass="27464">MTRAAAPAAGSLRGYFALEARRAPLRASLVAAIAGVLVVLGSHALIVRLPAQVIRFLEQAFDIEGMAAVLLINDLLATYFVAYFVALAGLVDATVTAREEHRLELLLAKPIRPRVLLAARAAPSLLAGAGAGVVVAACTAVAVAPYIAARDMISVAGALGGGLFLVALAIALLSALLPLLARMRDGFHALLVASGAWIAPLMPTAAFIYRPDAFEAHEGLREASVLASLLWSDATSAWLGPAALAIAAPLAAIAVAAAGVLLERTDAL</sequence>
<organism evidence="2 3">
    <name type="scientific">Sorangium cellulosum</name>
    <name type="common">Polyangium cellulosum</name>
    <dbReference type="NCBI Taxonomy" id="56"/>
    <lineage>
        <taxon>Bacteria</taxon>
        <taxon>Pseudomonadati</taxon>
        <taxon>Myxococcota</taxon>
        <taxon>Polyangia</taxon>
        <taxon>Polyangiales</taxon>
        <taxon>Polyangiaceae</taxon>
        <taxon>Sorangium</taxon>
    </lineage>
</organism>
<feature type="transmembrane region" description="Helical" evidence="1">
    <location>
        <begin position="153"/>
        <end position="177"/>
    </location>
</feature>
<feature type="transmembrane region" description="Helical" evidence="1">
    <location>
        <begin position="238"/>
        <end position="262"/>
    </location>
</feature>
<feature type="transmembrane region" description="Helical" evidence="1">
    <location>
        <begin position="189"/>
        <end position="209"/>
    </location>
</feature>